<dbReference type="GO" id="GO:0005509">
    <property type="term" value="F:calcium ion binding"/>
    <property type="evidence" value="ECO:0007669"/>
    <property type="project" value="InterPro"/>
</dbReference>
<accession>A0A502G757</accession>
<dbReference type="Pfam" id="PF13202">
    <property type="entry name" value="EF-hand_5"/>
    <property type="match status" value="2"/>
</dbReference>
<dbReference type="SUPFAM" id="SSF47473">
    <property type="entry name" value="EF-hand"/>
    <property type="match status" value="1"/>
</dbReference>
<dbReference type="InterPro" id="IPR002048">
    <property type="entry name" value="EF_hand_dom"/>
</dbReference>
<evidence type="ECO:0000313" key="2">
    <source>
        <dbReference type="EMBL" id="TPG57452.1"/>
    </source>
</evidence>
<protein>
    <submittedName>
        <fullName evidence="2">EF-hand domain-containing protein</fullName>
    </submittedName>
</protein>
<organism evidence="2 3">
    <name type="scientific">Muricoccus nepalensis</name>
    <dbReference type="NCBI Taxonomy" id="1854500"/>
    <lineage>
        <taxon>Bacteria</taxon>
        <taxon>Pseudomonadati</taxon>
        <taxon>Pseudomonadota</taxon>
        <taxon>Alphaproteobacteria</taxon>
        <taxon>Acetobacterales</taxon>
        <taxon>Roseomonadaceae</taxon>
        <taxon>Muricoccus</taxon>
    </lineage>
</organism>
<proteinExistence type="predicted"/>
<dbReference type="EMBL" id="RCZP01000008">
    <property type="protein sequence ID" value="TPG57452.1"/>
    <property type="molecule type" value="Genomic_DNA"/>
</dbReference>
<gene>
    <name evidence="2" type="ORF">EAH89_11020</name>
</gene>
<dbReference type="AlphaFoldDB" id="A0A502G757"/>
<evidence type="ECO:0000313" key="3">
    <source>
        <dbReference type="Proteomes" id="UP000317078"/>
    </source>
</evidence>
<dbReference type="InterPro" id="IPR018247">
    <property type="entry name" value="EF_Hand_1_Ca_BS"/>
</dbReference>
<comment type="caution">
    <text evidence="2">The sequence shown here is derived from an EMBL/GenBank/DDBJ whole genome shotgun (WGS) entry which is preliminary data.</text>
</comment>
<evidence type="ECO:0000259" key="1">
    <source>
        <dbReference type="Pfam" id="PF13202"/>
    </source>
</evidence>
<name>A0A502G757_9PROT</name>
<dbReference type="Proteomes" id="UP000317078">
    <property type="component" value="Unassembled WGS sequence"/>
</dbReference>
<dbReference type="OrthoDB" id="7281467at2"/>
<reference evidence="2 3" key="1">
    <citation type="journal article" date="2019" name="Environ. Microbiol.">
        <title>Species interactions and distinct microbial communities in high Arctic permafrost affected cryosols are associated with the CH4 and CO2 gas fluxes.</title>
        <authorList>
            <person name="Altshuler I."/>
            <person name="Hamel J."/>
            <person name="Turney S."/>
            <person name="Magnuson E."/>
            <person name="Levesque R."/>
            <person name="Greer C."/>
            <person name="Whyte L.G."/>
        </authorList>
    </citation>
    <scope>NUCLEOTIDE SEQUENCE [LARGE SCALE GENOMIC DNA]</scope>
    <source>
        <strain evidence="2 3">S9.3B</strain>
    </source>
</reference>
<sequence length="157" mass="15149">MQVSAAPVASAADMARQLRERSFARADRDGNGGLSLAEFAAIGPGKPGNPAADPSQVKAAASLSAAVFARVDANGDGLVTEAEMEAIQAAGPAPAVSISSATMAALLTGQEVPAGAGGGPAPGPAAPAVRLTRALDEYHRVAAGEAPAPASASVPAG</sequence>
<dbReference type="RefSeq" id="WP_140882913.1">
    <property type="nucleotide sequence ID" value="NZ_RCZP01000008.1"/>
</dbReference>
<feature type="domain" description="EF-hand" evidence="1">
    <location>
        <begin position="66"/>
        <end position="85"/>
    </location>
</feature>
<keyword evidence="3" id="KW-1185">Reference proteome</keyword>
<dbReference type="PROSITE" id="PS00018">
    <property type="entry name" value="EF_HAND_1"/>
    <property type="match status" value="1"/>
</dbReference>
<dbReference type="InterPro" id="IPR011992">
    <property type="entry name" value="EF-hand-dom_pair"/>
</dbReference>
<dbReference type="Gene3D" id="1.10.238.10">
    <property type="entry name" value="EF-hand"/>
    <property type="match status" value="1"/>
</dbReference>
<feature type="domain" description="EF-hand" evidence="1">
    <location>
        <begin position="22"/>
        <end position="40"/>
    </location>
</feature>